<feature type="domain" description="RRM" evidence="4">
    <location>
        <begin position="178"/>
        <end position="255"/>
    </location>
</feature>
<dbReference type="GO" id="GO:0003729">
    <property type="term" value="F:mRNA binding"/>
    <property type="evidence" value="ECO:0007669"/>
    <property type="project" value="TreeGrafter"/>
</dbReference>
<evidence type="ECO:0000313" key="7">
    <source>
        <dbReference type="WBParaSite" id="SBAD_0000984501-mRNA-1"/>
    </source>
</evidence>
<organism evidence="7">
    <name type="scientific">Soboliphyme baturini</name>
    <dbReference type="NCBI Taxonomy" id="241478"/>
    <lineage>
        <taxon>Eukaryota</taxon>
        <taxon>Metazoa</taxon>
        <taxon>Ecdysozoa</taxon>
        <taxon>Nematoda</taxon>
        <taxon>Enoplea</taxon>
        <taxon>Dorylaimia</taxon>
        <taxon>Dioctophymatida</taxon>
        <taxon>Dioctophymatoidea</taxon>
        <taxon>Soboliphymatidae</taxon>
        <taxon>Soboliphyme</taxon>
    </lineage>
</organism>
<accession>A0A183J0U9</accession>
<feature type="region of interest" description="Disordered" evidence="3">
    <location>
        <begin position="1"/>
        <end position="32"/>
    </location>
</feature>
<dbReference type="SMART" id="SM00360">
    <property type="entry name" value="RRM"/>
    <property type="match status" value="3"/>
</dbReference>
<dbReference type="GO" id="GO:0005737">
    <property type="term" value="C:cytoplasm"/>
    <property type="evidence" value="ECO:0007669"/>
    <property type="project" value="TreeGrafter"/>
</dbReference>
<dbReference type="EMBL" id="UZAM01012789">
    <property type="protein sequence ID" value="VDP23482.1"/>
    <property type="molecule type" value="Genomic_DNA"/>
</dbReference>
<protein>
    <submittedName>
        <fullName evidence="7">Myelin expression factor 2</fullName>
    </submittedName>
</protein>
<dbReference type="Proteomes" id="UP000270296">
    <property type="component" value="Unassembled WGS sequence"/>
</dbReference>
<feature type="domain" description="RRM" evidence="4">
    <location>
        <begin position="436"/>
        <end position="507"/>
    </location>
</feature>
<dbReference type="AlphaFoldDB" id="A0A183J0U9"/>
<reference evidence="5 6" key="2">
    <citation type="submission" date="2018-11" db="EMBL/GenBank/DDBJ databases">
        <authorList>
            <consortium name="Pathogen Informatics"/>
        </authorList>
    </citation>
    <scope>NUCLEOTIDE SEQUENCE [LARGE SCALE GENOMIC DNA]</scope>
</reference>
<proteinExistence type="predicted"/>
<sequence length="508" mass="55998">MLEGTNKMGEDSRSRSRSPRRRRMAAGDKSGNSDKMVYISNIPYDITWMELKDMVREKAGDVAFVEMIETAGGKSKGCAVVEFKDSESAKKCVEQMHRMQVKDRFIVVKEIRDPDRFFKKVNDETGIDLLSNRSGPRSLLDTSINPVVNMDAGPKSFPTYGLSAQFLRQLGIDGPMCNRVFVANFPFHVGPSKLKEVFGLSGQVVDVDLQLDSDGRNKGMAVIEYSHPIEAVQAISMFHNHKYYDRILTVKMDRFEKEEEPLRPGELPSGLRSIGMGFGRNGMPLTNVKQLLVSGGTVSSGSPLYASAVVRSNMRGNQPVGNSSFLSRGGSMSSNYPLSQPNLMSNYPQVQVTGYSANMNAPVPQYGSNPSCTMEASLAGTPISGPYPGSFGYNSGMNMNGNYRNIPSLLNNVTDFNRQPYDENVSPMKYGVRSARYIVIRNLPSSYTWQTLRDRLRGFGDIEFADIVQPGVGKVRFKTAMDAEKAAIAMNGILVEGRPIAVDLAITD</sequence>
<feature type="compositionally biased region" description="Basic residues" evidence="3">
    <location>
        <begin position="15"/>
        <end position="24"/>
    </location>
</feature>
<dbReference type="WBParaSite" id="SBAD_0000984501-mRNA-1">
    <property type="protein sequence ID" value="SBAD_0000984501-mRNA-1"/>
    <property type="gene ID" value="SBAD_0000984501"/>
</dbReference>
<reference evidence="7" key="1">
    <citation type="submission" date="2016-06" db="UniProtKB">
        <authorList>
            <consortium name="WormBaseParasite"/>
        </authorList>
    </citation>
    <scope>IDENTIFICATION</scope>
</reference>
<feature type="domain" description="RRM" evidence="4">
    <location>
        <begin position="35"/>
        <end position="113"/>
    </location>
</feature>
<dbReference type="InterPro" id="IPR035979">
    <property type="entry name" value="RBD_domain_sf"/>
</dbReference>
<dbReference type="PROSITE" id="PS50102">
    <property type="entry name" value="RRM"/>
    <property type="match status" value="3"/>
</dbReference>
<gene>
    <name evidence="5" type="ORF">SBAD_LOCUS9497</name>
</gene>
<evidence type="ECO:0000313" key="5">
    <source>
        <dbReference type="EMBL" id="VDP23482.1"/>
    </source>
</evidence>
<dbReference type="InterPro" id="IPR050374">
    <property type="entry name" value="RRT5_SRSF_SR"/>
</dbReference>
<dbReference type="InterPro" id="IPR000504">
    <property type="entry name" value="RRM_dom"/>
</dbReference>
<evidence type="ECO:0000256" key="3">
    <source>
        <dbReference type="SAM" id="MobiDB-lite"/>
    </source>
</evidence>
<dbReference type="PANTHER" id="PTHR23003">
    <property type="entry name" value="RNA RECOGNITION MOTIF RRM DOMAIN CONTAINING PROTEIN"/>
    <property type="match status" value="1"/>
</dbReference>
<dbReference type="GO" id="GO:1990904">
    <property type="term" value="C:ribonucleoprotein complex"/>
    <property type="evidence" value="ECO:0007669"/>
    <property type="project" value="TreeGrafter"/>
</dbReference>
<evidence type="ECO:0000256" key="2">
    <source>
        <dbReference type="PROSITE-ProRule" id="PRU00176"/>
    </source>
</evidence>
<dbReference type="OrthoDB" id="610462at2759"/>
<keyword evidence="1 2" id="KW-0694">RNA-binding</keyword>
<dbReference type="SUPFAM" id="SSF54928">
    <property type="entry name" value="RNA-binding domain, RBD"/>
    <property type="match status" value="2"/>
</dbReference>
<evidence type="ECO:0000259" key="4">
    <source>
        <dbReference type="PROSITE" id="PS50102"/>
    </source>
</evidence>
<dbReference type="PANTHER" id="PTHR23003:SF3">
    <property type="entry name" value="FI21236P1-RELATED"/>
    <property type="match status" value="1"/>
</dbReference>
<dbReference type="Gene3D" id="3.30.70.330">
    <property type="match status" value="3"/>
</dbReference>
<keyword evidence="6" id="KW-1185">Reference proteome</keyword>
<name>A0A183J0U9_9BILA</name>
<evidence type="ECO:0000256" key="1">
    <source>
        <dbReference type="ARBA" id="ARBA00022884"/>
    </source>
</evidence>
<evidence type="ECO:0000313" key="6">
    <source>
        <dbReference type="Proteomes" id="UP000270296"/>
    </source>
</evidence>
<dbReference type="Pfam" id="PF00076">
    <property type="entry name" value="RRM_1"/>
    <property type="match status" value="3"/>
</dbReference>
<dbReference type="InterPro" id="IPR012677">
    <property type="entry name" value="Nucleotide-bd_a/b_plait_sf"/>
</dbReference>
<dbReference type="GO" id="GO:0005634">
    <property type="term" value="C:nucleus"/>
    <property type="evidence" value="ECO:0007669"/>
    <property type="project" value="TreeGrafter"/>
</dbReference>